<comment type="caution">
    <text evidence="2">The sequence shown here is derived from an EMBL/GenBank/DDBJ whole genome shotgun (WGS) entry which is preliminary data.</text>
</comment>
<gene>
    <name evidence="2" type="ORF">CC78DRAFT_584686</name>
</gene>
<keyword evidence="3" id="KW-1185">Reference proteome</keyword>
<name>A0A9P4K6W3_9PLEO</name>
<proteinExistence type="predicted"/>
<evidence type="ECO:0000256" key="1">
    <source>
        <dbReference type="SAM" id="MobiDB-lite"/>
    </source>
</evidence>
<feature type="region of interest" description="Disordered" evidence="1">
    <location>
        <begin position="135"/>
        <end position="154"/>
    </location>
</feature>
<evidence type="ECO:0000313" key="2">
    <source>
        <dbReference type="EMBL" id="KAF2260554.1"/>
    </source>
</evidence>
<sequence>MRSRSCIHVSCNAHGVVNPAGTQGPPSVCNETTYLWTILNGEAHSPNICLDYCLSWPYFERTQWFEEPAGSGLQLGVALLVSARTIGIDLCDLAPYWLLRLACGSAEGCHTETVLVNDWLQGLLFTACDRTSPTPRQPIRNAERKPMPLPSALV</sequence>
<dbReference type="AlphaFoldDB" id="A0A9P4K6W3"/>
<reference evidence="3" key="1">
    <citation type="journal article" date="2020" name="Stud. Mycol.">
        <title>101 Dothideomycetes genomes: A test case for predicting lifestyles and emergence of pathogens.</title>
        <authorList>
            <person name="Haridas S."/>
            <person name="Albert R."/>
            <person name="Binder M."/>
            <person name="Bloem J."/>
            <person name="LaButti K."/>
            <person name="Salamov A."/>
            <person name="Andreopoulos B."/>
            <person name="Baker S."/>
            <person name="Barry K."/>
            <person name="Bills G."/>
            <person name="Bluhm B."/>
            <person name="Cannon C."/>
            <person name="Castanera R."/>
            <person name="Culley D."/>
            <person name="Daum C."/>
            <person name="Ezra D."/>
            <person name="Gonzalez J."/>
            <person name="Henrissat B."/>
            <person name="Kuo A."/>
            <person name="Liang C."/>
            <person name="Lipzen A."/>
            <person name="Lutzoni F."/>
            <person name="Magnuson J."/>
            <person name="Mondo S."/>
            <person name="Nolan M."/>
            <person name="Ohm R."/>
            <person name="Pangilinan J."/>
            <person name="Park H.-J."/>
            <person name="Ramirez L."/>
            <person name="Alfaro M."/>
            <person name="Sun H."/>
            <person name="Tritt A."/>
            <person name="Yoshinaga Y."/>
            <person name="Zwiers L.-H."/>
            <person name="Turgeon B."/>
            <person name="Goodwin S."/>
            <person name="Spatafora J."/>
            <person name="Crous P."/>
            <person name="Grigoriev I."/>
        </authorList>
    </citation>
    <scope>NUCLEOTIDE SEQUENCE [LARGE SCALE GENOMIC DNA]</scope>
    <source>
        <strain evidence="3">CBS 304.66</strain>
    </source>
</reference>
<evidence type="ECO:0000313" key="3">
    <source>
        <dbReference type="Proteomes" id="UP000800093"/>
    </source>
</evidence>
<protein>
    <submittedName>
        <fullName evidence="2">Uncharacterized protein</fullName>
    </submittedName>
</protein>
<dbReference type="Proteomes" id="UP000800093">
    <property type="component" value="Unassembled WGS sequence"/>
</dbReference>
<organism evidence="2 3">
    <name type="scientific">Lojkania enalia</name>
    <dbReference type="NCBI Taxonomy" id="147567"/>
    <lineage>
        <taxon>Eukaryota</taxon>
        <taxon>Fungi</taxon>
        <taxon>Dikarya</taxon>
        <taxon>Ascomycota</taxon>
        <taxon>Pezizomycotina</taxon>
        <taxon>Dothideomycetes</taxon>
        <taxon>Pleosporomycetidae</taxon>
        <taxon>Pleosporales</taxon>
        <taxon>Pleosporales incertae sedis</taxon>
        <taxon>Lojkania</taxon>
    </lineage>
</organism>
<dbReference type="EMBL" id="ML986678">
    <property type="protein sequence ID" value="KAF2260554.1"/>
    <property type="molecule type" value="Genomic_DNA"/>
</dbReference>
<accession>A0A9P4K6W3</accession>